<dbReference type="RefSeq" id="WP_167857193.1">
    <property type="nucleotide sequence ID" value="NZ_SIJK02000001.1"/>
</dbReference>
<dbReference type="Pfam" id="PF01266">
    <property type="entry name" value="DAO"/>
    <property type="match status" value="1"/>
</dbReference>
<dbReference type="EMBL" id="SIJK02000001">
    <property type="protein sequence ID" value="MBP1464344.1"/>
    <property type="molecule type" value="Genomic_DNA"/>
</dbReference>
<name>A0ABS4D4H9_9CHLR</name>
<organism evidence="2 3">
    <name type="scientific">Candidatus Chloroploca mongolica</name>
    <dbReference type="NCBI Taxonomy" id="2528176"/>
    <lineage>
        <taxon>Bacteria</taxon>
        <taxon>Bacillati</taxon>
        <taxon>Chloroflexota</taxon>
        <taxon>Chloroflexia</taxon>
        <taxon>Chloroflexales</taxon>
        <taxon>Chloroflexineae</taxon>
        <taxon>Oscillochloridaceae</taxon>
        <taxon>Candidatus Chloroploca</taxon>
    </lineage>
</organism>
<evidence type="ECO:0000313" key="2">
    <source>
        <dbReference type="EMBL" id="MBP1464344.1"/>
    </source>
</evidence>
<dbReference type="InterPro" id="IPR036188">
    <property type="entry name" value="FAD/NAD-bd_sf"/>
</dbReference>
<sequence length="141" mass="15410">MQRQIIQTTSIWHDGFNLPTYSPLTTDLRIAVAVVGAGIAGLSTAYQLAKRGIQVAVFDDGPIGGGDTGNTTAQLTGMLDKGYAETEYLRGTDGTRLTAESHLAAIDMIERIIPRRGNRLRLCPHGWLPLPRPRRRVAHPH</sequence>
<dbReference type="Gene3D" id="3.30.9.10">
    <property type="entry name" value="D-Amino Acid Oxidase, subunit A, domain 2"/>
    <property type="match status" value="1"/>
</dbReference>
<evidence type="ECO:0000313" key="3">
    <source>
        <dbReference type="Proteomes" id="UP001193081"/>
    </source>
</evidence>
<dbReference type="InterPro" id="IPR006076">
    <property type="entry name" value="FAD-dep_OxRdtase"/>
</dbReference>
<protein>
    <submittedName>
        <fullName evidence="2">FAD-binding oxidoreductase</fullName>
    </submittedName>
</protein>
<evidence type="ECO:0000259" key="1">
    <source>
        <dbReference type="Pfam" id="PF01266"/>
    </source>
</evidence>
<accession>A0ABS4D4H9</accession>
<feature type="domain" description="FAD dependent oxidoreductase" evidence="1">
    <location>
        <begin position="32"/>
        <end position="132"/>
    </location>
</feature>
<dbReference type="Gene3D" id="3.50.50.60">
    <property type="entry name" value="FAD/NAD(P)-binding domain"/>
    <property type="match status" value="1"/>
</dbReference>
<gene>
    <name evidence="2" type="ORF">EYB53_001360</name>
</gene>
<keyword evidence="3" id="KW-1185">Reference proteome</keyword>
<dbReference type="Proteomes" id="UP001193081">
    <property type="component" value="Unassembled WGS sequence"/>
</dbReference>
<dbReference type="SUPFAM" id="SSF51905">
    <property type="entry name" value="FAD/NAD(P)-binding domain"/>
    <property type="match status" value="1"/>
</dbReference>
<dbReference type="PANTHER" id="PTHR13847">
    <property type="entry name" value="SARCOSINE DEHYDROGENASE-RELATED"/>
    <property type="match status" value="1"/>
</dbReference>
<reference evidence="2 3" key="1">
    <citation type="submission" date="2021-03" db="EMBL/GenBank/DDBJ databases">
        <authorList>
            <person name="Grouzdev D.S."/>
        </authorList>
    </citation>
    <scope>NUCLEOTIDE SEQUENCE [LARGE SCALE GENOMIC DNA]</scope>
    <source>
        <strain evidence="2 3">M50-1</strain>
    </source>
</reference>
<comment type="caution">
    <text evidence="2">The sequence shown here is derived from an EMBL/GenBank/DDBJ whole genome shotgun (WGS) entry which is preliminary data.</text>
</comment>
<dbReference type="PRINTS" id="PR00419">
    <property type="entry name" value="ADXRDTASE"/>
</dbReference>
<proteinExistence type="predicted"/>